<dbReference type="Proteomes" id="UP000646911">
    <property type="component" value="Unassembled WGS sequence"/>
</dbReference>
<evidence type="ECO:0000256" key="9">
    <source>
        <dbReference type="ARBA" id="ARBA00023295"/>
    </source>
</evidence>
<dbReference type="Pfam" id="PF17786">
    <property type="entry name" value="Mannosidase_ig"/>
    <property type="match status" value="1"/>
</dbReference>
<evidence type="ECO:0000256" key="7">
    <source>
        <dbReference type="ARBA" id="ARBA00022801"/>
    </source>
</evidence>
<keyword evidence="9" id="KW-0326">Glycosidase</keyword>
<dbReference type="Pfam" id="PF17753">
    <property type="entry name" value="Ig_mannosidase"/>
    <property type="match status" value="1"/>
</dbReference>
<feature type="domain" description="Beta-mannosidase-like galactose-binding" evidence="16">
    <location>
        <begin position="33"/>
        <end position="206"/>
    </location>
</feature>
<comment type="subcellular location">
    <subcellularLocation>
        <location evidence="2">Secreted</location>
    </subcellularLocation>
</comment>
<evidence type="ECO:0000259" key="14">
    <source>
        <dbReference type="Pfam" id="PF17753"/>
    </source>
</evidence>
<dbReference type="EC" id="3.2.1.25" evidence="5"/>
<dbReference type="SUPFAM" id="SSF49785">
    <property type="entry name" value="Galactose-binding domain-like"/>
    <property type="match status" value="1"/>
</dbReference>
<dbReference type="Gene3D" id="2.60.120.260">
    <property type="entry name" value="Galactose-binding domain-like"/>
    <property type="match status" value="1"/>
</dbReference>
<dbReference type="PANTHER" id="PTHR43730">
    <property type="entry name" value="BETA-MANNOSIDASE"/>
    <property type="match status" value="1"/>
</dbReference>
<reference evidence="17 18" key="1">
    <citation type="submission" date="2020-08" db="EMBL/GenBank/DDBJ databases">
        <title>Novel species isolated from subtropical streams in China.</title>
        <authorList>
            <person name="Lu H."/>
        </authorList>
    </citation>
    <scope>NUCLEOTIDE SEQUENCE [LARGE SCALE GENOMIC DNA]</scope>
    <source>
        <strain evidence="17 18">NL8W</strain>
    </source>
</reference>
<organism evidence="17 18">
    <name type="scientific">Undibacterium umbellatum</name>
    <dbReference type="NCBI Taxonomy" id="2762300"/>
    <lineage>
        <taxon>Bacteria</taxon>
        <taxon>Pseudomonadati</taxon>
        <taxon>Pseudomonadota</taxon>
        <taxon>Betaproteobacteria</taxon>
        <taxon>Burkholderiales</taxon>
        <taxon>Oxalobacteraceae</taxon>
        <taxon>Undibacterium</taxon>
    </lineage>
</organism>
<dbReference type="InterPro" id="IPR050887">
    <property type="entry name" value="Beta-mannosidase_GH2"/>
</dbReference>
<feature type="domain" description="Beta-mannosidase Ig-fold" evidence="14">
    <location>
        <begin position="780"/>
        <end position="857"/>
    </location>
</feature>
<keyword evidence="8" id="KW-0325">Glycoprotein</keyword>
<dbReference type="InterPro" id="IPR017853">
    <property type="entry name" value="GH"/>
</dbReference>
<comment type="pathway">
    <text evidence="3">Glycan metabolism; N-glycan degradation.</text>
</comment>
<evidence type="ECO:0000313" key="18">
    <source>
        <dbReference type="Proteomes" id="UP000646911"/>
    </source>
</evidence>
<evidence type="ECO:0000256" key="3">
    <source>
        <dbReference type="ARBA" id="ARBA00004740"/>
    </source>
</evidence>
<dbReference type="InterPro" id="IPR006102">
    <property type="entry name" value="Ig-like_GH2"/>
</dbReference>
<evidence type="ECO:0000256" key="2">
    <source>
        <dbReference type="ARBA" id="ARBA00004613"/>
    </source>
</evidence>
<feature type="domain" description="Mannosidase Ig/CBM-like" evidence="15">
    <location>
        <begin position="691"/>
        <end position="777"/>
    </location>
</feature>
<proteinExistence type="inferred from homology"/>
<dbReference type="PANTHER" id="PTHR43730:SF1">
    <property type="entry name" value="BETA-MANNOSIDASE"/>
    <property type="match status" value="1"/>
</dbReference>
<evidence type="ECO:0000256" key="10">
    <source>
        <dbReference type="ARBA" id="ARBA00038429"/>
    </source>
</evidence>
<dbReference type="InterPro" id="IPR054593">
    <property type="entry name" value="Beta-mannosidase-like_N2"/>
</dbReference>
<dbReference type="Pfam" id="PF00703">
    <property type="entry name" value="Glyco_hydro_2"/>
    <property type="match status" value="1"/>
</dbReference>
<protein>
    <recommendedName>
        <fullName evidence="11">Beta-mannosidase B</fullName>
        <ecNumber evidence="5">3.2.1.25</ecNumber>
    </recommendedName>
    <alternativeName>
        <fullName evidence="12">Mannanase B</fullName>
    </alternativeName>
</protein>
<dbReference type="SUPFAM" id="SSF51445">
    <property type="entry name" value="(Trans)glycosidases"/>
    <property type="match status" value="1"/>
</dbReference>
<evidence type="ECO:0000256" key="1">
    <source>
        <dbReference type="ARBA" id="ARBA00000829"/>
    </source>
</evidence>
<evidence type="ECO:0000256" key="11">
    <source>
        <dbReference type="ARBA" id="ARBA00041069"/>
    </source>
</evidence>
<feature type="domain" description="Glycoside hydrolase family 2 immunoglobulin-like beta-sandwich" evidence="13">
    <location>
        <begin position="219"/>
        <end position="325"/>
    </location>
</feature>
<keyword evidence="18" id="KW-1185">Reference proteome</keyword>
<keyword evidence="7 17" id="KW-0378">Hydrolase</keyword>
<name>A0ABR6Z808_9BURK</name>
<dbReference type="Pfam" id="PF22666">
    <property type="entry name" value="Glyco_hydro_2_N2"/>
    <property type="match status" value="1"/>
</dbReference>
<dbReference type="SUPFAM" id="SSF49303">
    <property type="entry name" value="beta-Galactosidase/glucuronidase domain"/>
    <property type="match status" value="3"/>
</dbReference>
<dbReference type="Gene3D" id="2.60.40.10">
    <property type="entry name" value="Immunoglobulins"/>
    <property type="match status" value="3"/>
</dbReference>
<evidence type="ECO:0000256" key="5">
    <source>
        <dbReference type="ARBA" id="ARBA00012754"/>
    </source>
</evidence>
<evidence type="ECO:0000256" key="6">
    <source>
        <dbReference type="ARBA" id="ARBA00022525"/>
    </source>
</evidence>
<comment type="subunit">
    <text evidence="4">Homodimer.</text>
</comment>
<comment type="catalytic activity">
    <reaction evidence="1">
        <text>Hydrolysis of terminal, non-reducing beta-D-mannose residues in beta-D-mannosides.</text>
        <dbReference type="EC" id="3.2.1.25"/>
    </reaction>
</comment>
<dbReference type="Gene3D" id="3.20.20.80">
    <property type="entry name" value="Glycosidases"/>
    <property type="match status" value="1"/>
</dbReference>
<evidence type="ECO:0000256" key="4">
    <source>
        <dbReference type="ARBA" id="ARBA00011738"/>
    </source>
</evidence>
<evidence type="ECO:0000259" key="15">
    <source>
        <dbReference type="Pfam" id="PF17786"/>
    </source>
</evidence>
<sequence>MLAPAVAASTRVQDLSGTWTFRLLPDDPAAAQHAQATQWRAAQVPGHVHTDLLAHQLIADPYVGDAEAALQWIGNAAWEYKLEFDLDEKNLTSKHQDLVFEGLDTFADIYLNGKKIAATDNAFRRWVLPVKTLLKKRQNELKIILHSPIQRLLPQVQAMPIKLAGNYPSPFGDEPRDAMTGNFSRKPGYHYGWDWGPRYVTAGIWRAVKIASYDDLLLQDFHIQQDRLNAQSAELEAKFELQADKDGQVDLEVRVSDPEGKQIMSRSLHASVRKGRNQLSLPLQLDNPRRWYPHGMGEQALYSFELSLKKGKQLITEVKKRTGLRQVELRRDKDQWGQAFGFVINGVPVFAKGANLIPFDMFPNRVKPEQMRAILQYAKDANMNMLRLWGGGYYESDAFYDMADELGLMLWQDFMFGGGVVPGYDKTFRANVVAEAKDQLLRLRSHPSIVLWCGNNEEETAWKDWGIGKKLTEENPIFAEHVWAGYVALFGKDLREQVALHGAGVPYWSSSPSNDLADKANDSNNGDKHYWDVWAGSQPVEFYLSETPRFMSEFGLQAWPVQSTVDSFAPRSEQKIDGPLIRAHQKFLAGEGNQRLLHYIRANYHEPKTFADFIYLSQLMQAEGIELASLHHRSSMPRTMGSLYWQLNDVWPGASWSSVDYFGHWKALHFHARRFFAPVTVAALHDKGITRLSVMSDLLQEQNLAWRLRIMDVHGKALRDETQALKLPATSATELAQIKDTDLPAGADASTAYVVVELMKDGKSIARSIAYLQASKHMQLPNPGLEAKIVAEADHYRLDLRAEKLARAVWLDFGEHQARLSDNALTLLPGESISLRLDSVQSLATLRASLRIQHLAQLQTTHP</sequence>
<evidence type="ECO:0000256" key="8">
    <source>
        <dbReference type="ARBA" id="ARBA00023180"/>
    </source>
</evidence>
<accession>A0ABR6Z808</accession>
<dbReference type="InterPro" id="IPR013783">
    <property type="entry name" value="Ig-like_fold"/>
</dbReference>
<evidence type="ECO:0000259" key="13">
    <source>
        <dbReference type="Pfam" id="PF00703"/>
    </source>
</evidence>
<dbReference type="InterPro" id="IPR036156">
    <property type="entry name" value="Beta-gal/glucu_dom_sf"/>
</dbReference>
<dbReference type="GO" id="GO:0016787">
    <property type="term" value="F:hydrolase activity"/>
    <property type="evidence" value="ECO:0007669"/>
    <property type="project" value="UniProtKB-KW"/>
</dbReference>
<dbReference type="InterPro" id="IPR041625">
    <property type="entry name" value="Beta-mannosidase_Ig"/>
</dbReference>
<evidence type="ECO:0000313" key="17">
    <source>
        <dbReference type="EMBL" id="MBC3907911.1"/>
    </source>
</evidence>
<keyword evidence="6" id="KW-0964">Secreted</keyword>
<comment type="caution">
    <text evidence="17">The sequence shown here is derived from an EMBL/GenBank/DDBJ whole genome shotgun (WGS) entry which is preliminary data.</text>
</comment>
<comment type="similarity">
    <text evidence="10">Belongs to the glycosyl hydrolase 2 family. Beta-mannosidase B subfamily.</text>
</comment>
<gene>
    <name evidence="17" type="ORF">H8L47_10060</name>
</gene>
<dbReference type="EMBL" id="JACOFX010000004">
    <property type="protein sequence ID" value="MBC3907911.1"/>
    <property type="molecule type" value="Genomic_DNA"/>
</dbReference>
<evidence type="ECO:0000259" key="16">
    <source>
        <dbReference type="Pfam" id="PF22666"/>
    </source>
</evidence>
<evidence type="ECO:0000256" key="12">
    <source>
        <dbReference type="ARBA" id="ARBA00041614"/>
    </source>
</evidence>
<dbReference type="InterPro" id="IPR041447">
    <property type="entry name" value="Mannosidase_ig"/>
</dbReference>
<dbReference type="InterPro" id="IPR008979">
    <property type="entry name" value="Galactose-bd-like_sf"/>
</dbReference>